<reference evidence="7 8" key="1">
    <citation type="submission" date="2019-01" db="EMBL/GenBank/DDBJ databases">
        <title>Sequencing of cultivated peanut Arachis hypogaea provides insights into genome evolution and oil improvement.</title>
        <authorList>
            <person name="Chen X."/>
        </authorList>
    </citation>
    <scope>NUCLEOTIDE SEQUENCE [LARGE SCALE GENOMIC DNA]</scope>
    <source>
        <strain evidence="8">cv. Fuhuasheng</strain>
        <tissue evidence="7">Leaves</tissue>
    </source>
</reference>
<comment type="caution">
    <text evidence="7">The sequence shown here is derived from an EMBL/GenBank/DDBJ whole genome shotgun (WGS) entry which is preliminary data.</text>
</comment>
<dbReference type="GO" id="GO:0010333">
    <property type="term" value="F:terpene synthase activity"/>
    <property type="evidence" value="ECO:0007669"/>
    <property type="project" value="InterPro"/>
</dbReference>
<evidence type="ECO:0000256" key="3">
    <source>
        <dbReference type="ARBA" id="ARBA00022842"/>
    </source>
</evidence>
<dbReference type="CDD" id="cd00684">
    <property type="entry name" value="Terpene_cyclase_plant_C1"/>
    <property type="match status" value="1"/>
</dbReference>
<keyword evidence="2" id="KW-0479">Metal-binding</keyword>
<dbReference type="InterPro" id="IPR001906">
    <property type="entry name" value="Terpene_synth_N"/>
</dbReference>
<dbReference type="OrthoDB" id="1936865at2759"/>
<dbReference type="InterPro" id="IPR036965">
    <property type="entry name" value="Terpene_synth_N_sf"/>
</dbReference>
<dbReference type="SMR" id="A0A444Y2H3"/>
<evidence type="ECO:0000256" key="1">
    <source>
        <dbReference type="ARBA" id="ARBA00001946"/>
    </source>
</evidence>
<dbReference type="SFLD" id="SFLDS00005">
    <property type="entry name" value="Isoprenoid_Synthase_Type_I"/>
    <property type="match status" value="1"/>
</dbReference>
<dbReference type="PANTHER" id="PTHR31225:SF244">
    <property type="entry name" value="1,8-CINEOLE SYNTHASE 1, CHLOROPLASTIC-RELATED"/>
    <property type="match status" value="1"/>
</dbReference>
<dbReference type="InterPro" id="IPR008930">
    <property type="entry name" value="Terpenoid_cyclase/PrenylTrfase"/>
</dbReference>
<organism evidence="7 8">
    <name type="scientific">Arachis hypogaea</name>
    <name type="common">Peanut</name>
    <dbReference type="NCBI Taxonomy" id="3818"/>
    <lineage>
        <taxon>Eukaryota</taxon>
        <taxon>Viridiplantae</taxon>
        <taxon>Streptophyta</taxon>
        <taxon>Embryophyta</taxon>
        <taxon>Tracheophyta</taxon>
        <taxon>Spermatophyta</taxon>
        <taxon>Magnoliopsida</taxon>
        <taxon>eudicotyledons</taxon>
        <taxon>Gunneridae</taxon>
        <taxon>Pentapetalae</taxon>
        <taxon>rosids</taxon>
        <taxon>fabids</taxon>
        <taxon>Fabales</taxon>
        <taxon>Fabaceae</taxon>
        <taxon>Papilionoideae</taxon>
        <taxon>50 kb inversion clade</taxon>
        <taxon>dalbergioids sensu lato</taxon>
        <taxon>Dalbergieae</taxon>
        <taxon>Pterocarpus clade</taxon>
        <taxon>Arachis</taxon>
    </lineage>
</organism>
<gene>
    <name evidence="7" type="ORF">Ahy_B08g091570</name>
</gene>
<dbReference type="Gene3D" id="1.10.600.10">
    <property type="entry name" value="Farnesyl Diphosphate Synthase"/>
    <property type="match status" value="1"/>
</dbReference>
<dbReference type="Pfam" id="PF03936">
    <property type="entry name" value="Terpene_synth_C"/>
    <property type="match status" value="1"/>
</dbReference>
<dbReference type="SUPFAM" id="SSF48239">
    <property type="entry name" value="Terpenoid cyclases/Protein prenyltransferases"/>
    <property type="match status" value="1"/>
</dbReference>
<dbReference type="InterPro" id="IPR044814">
    <property type="entry name" value="Terpene_cyclase_plant_C1"/>
</dbReference>
<evidence type="ECO:0000256" key="2">
    <source>
        <dbReference type="ARBA" id="ARBA00022723"/>
    </source>
</evidence>
<dbReference type="InterPro" id="IPR034741">
    <property type="entry name" value="Terpene_cyclase-like_1_C"/>
</dbReference>
<dbReference type="InterPro" id="IPR008949">
    <property type="entry name" value="Isoprenoid_synthase_dom_sf"/>
</dbReference>
<evidence type="ECO:0000256" key="4">
    <source>
        <dbReference type="ARBA" id="ARBA00023239"/>
    </source>
</evidence>
<comment type="cofactor">
    <cofactor evidence="1">
        <name>Mg(2+)</name>
        <dbReference type="ChEBI" id="CHEBI:18420"/>
    </cofactor>
</comment>
<name>A0A444Y2H3_ARAHY</name>
<evidence type="ECO:0000313" key="7">
    <source>
        <dbReference type="EMBL" id="RYQ96066.1"/>
    </source>
</evidence>
<dbReference type="Gramene" id="arahy.Tifrunner.gnm2.ann2.Ah18g257100.1">
    <property type="protein sequence ID" value="arahy.Tifrunner.gnm2.ann2.Ah18g257100.1-CDS"/>
    <property type="gene ID" value="arahy.Tifrunner.gnm2.ann2.Ah18g257100"/>
</dbReference>
<dbReference type="InterPro" id="IPR050148">
    <property type="entry name" value="Terpene_synthase-like"/>
</dbReference>
<keyword evidence="8" id="KW-1185">Reference proteome</keyword>
<dbReference type="Gene3D" id="1.50.10.130">
    <property type="entry name" value="Terpene synthase, N-terminal domain"/>
    <property type="match status" value="1"/>
</dbReference>
<feature type="domain" description="Terpene synthase N-terminal" evidence="5">
    <location>
        <begin position="75"/>
        <end position="248"/>
    </location>
</feature>
<dbReference type="PANTHER" id="PTHR31225">
    <property type="entry name" value="OS04G0344100 PROTEIN-RELATED"/>
    <property type="match status" value="1"/>
</dbReference>
<dbReference type="AlphaFoldDB" id="A0A444Y2H3"/>
<dbReference type="GO" id="GO:0000287">
    <property type="term" value="F:magnesium ion binding"/>
    <property type="evidence" value="ECO:0007669"/>
    <property type="project" value="InterPro"/>
</dbReference>
<keyword evidence="3" id="KW-0460">Magnesium</keyword>
<dbReference type="FunFam" id="1.50.10.130:FF:000001">
    <property type="entry name" value="Isoprene synthase, chloroplastic"/>
    <property type="match status" value="1"/>
</dbReference>
<sequence>MDLPRLASIITSSTFTKVLLPLGKNSSFPATIIRTLNSPCSIQCNALNLVSNDNNNNSKNQTTDRQIVSKYEPSIWPHDYIQSLNSEYKEETYLKQHHVLKEEVRKMLFKVENHVDQLDLIDVLQRLGVAYHIKSEIRNILDSIHNIDYSQKKKTLHATALQFRILRDNGYDISTDAFVDFLDETDNFKISQSVDIEGILSLYEASFYSWEGETILDEARDFTWKILERYSFRNKSEGNYLSLLIDHSLEIPLHWRAPRWEAQWFIHAYETRKTMNPSLLEFAKLDYNILQTIHQEDLKHGSSWWKKQDLLEKLNFARDRLVENFLWPLEMNSEPHIQFFRRNLTKVNCLITTIDDIYDVYGTLEELELFTEAVDRWDPKIIDTLPEYMQLCFLSLYNFVNDLAFEFLKMNGFYIAPYLKKSWTDICKSYLIEAKWYHSAYKPGFEKYVENGWISIGMPVILVHTYFLVPHSFEREELPCIQEYCDMIRFPSTISRLVNDLGTYERESENGDTLKLIQCYMNETRVSEKNAKEHIKSILSLAWKKLNKEAHNSSLPQIFVGMAVNLARMAMCMYNHGDGHTIQDSQMKSRVLSLIVQPIPYKENLAEKN</sequence>
<dbReference type="Pfam" id="PF01397">
    <property type="entry name" value="Terpene_synth"/>
    <property type="match status" value="1"/>
</dbReference>
<dbReference type="SUPFAM" id="SSF48576">
    <property type="entry name" value="Terpenoid synthases"/>
    <property type="match status" value="1"/>
</dbReference>
<dbReference type="GO" id="GO:0009611">
    <property type="term" value="P:response to wounding"/>
    <property type="evidence" value="ECO:0007669"/>
    <property type="project" value="UniProtKB-ARBA"/>
</dbReference>
<dbReference type="Proteomes" id="UP000289738">
    <property type="component" value="Chromosome B08"/>
</dbReference>
<dbReference type="GO" id="GO:0016102">
    <property type="term" value="P:diterpenoid biosynthetic process"/>
    <property type="evidence" value="ECO:0007669"/>
    <property type="project" value="InterPro"/>
</dbReference>
<dbReference type="InterPro" id="IPR005630">
    <property type="entry name" value="Terpene_synthase_metal-bd"/>
</dbReference>
<keyword evidence="4" id="KW-0456">Lyase</keyword>
<feature type="domain" description="Terpene synthase metal-binding" evidence="6">
    <location>
        <begin position="306"/>
        <end position="545"/>
    </location>
</feature>
<accession>A0A444Y2H3</accession>
<evidence type="ECO:0000313" key="8">
    <source>
        <dbReference type="Proteomes" id="UP000289738"/>
    </source>
</evidence>
<proteinExistence type="predicted"/>
<evidence type="ECO:0000259" key="6">
    <source>
        <dbReference type="Pfam" id="PF03936"/>
    </source>
</evidence>
<dbReference type="SFLD" id="SFLDG01019">
    <property type="entry name" value="Terpene_Cyclase_Like_1_C_Termi"/>
    <property type="match status" value="1"/>
</dbReference>
<dbReference type="STRING" id="3818.A0A444Y2H3"/>
<protein>
    <submittedName>
        <fullName evidence="7">Uncharacterized protein</fullName>
    </submittedName>
</protein>
<dbReference type="GO" id="GO:0080027">
    <property type="term" value="P:response to herbivore"/>
    <property type="evidence" value="ECO:0007669"/>
    <property type="project" value="UniProtKB-ARBA"/>
</dbReference>
<dbReference type="FunFam" id="1.10.600.10:FF:000007">
    <property type="entry name" value="Isoprene synthase, chloroplastic"/>
    <property type="match status" value="1"/>
</dbReference>
<evidence type="ECO:0000259" key="5">
    <source>
        <dbReference type="Pfam" id="PF01397"/>
    </source>
</evidence>
<dbReference type="EMBL" id="SDMP01000018">
    <property type="protein sequence ID" value="RYQ96066.1"/>
    <property type="molecule type" value="Genomic_DNA"/>
</dbReference>